<evidence type="ECO:0000313" key="1">
    <source>
        <dbReference type="EMBL" id="PZR13253.1"/>
    </source>
</evidence>
<comment type="caution">
    <text evidence="1">The sequence shown here is derived from an EMBL/GenBank/DDBJ whole genome shotgun (WGS) entry which is preliminary data.</text>
</comment>
<evidence type="ECO:0000313" key="2">
    <source>
        <dbReference type="Proteomes" id="UP000249061"/>
    </source>
</evidence>
<accession>A0A2W5TJ10</accession>
<dbReference type="EMBL" id="QFQP01000010">
    <property type="protein sequence ID" value="PZR13253.1"/>
    <property type="molecule type" value="Genomic_DNA"/>
</dbReference>
<name>A0A2W5TJ10_9BACT</name>
<gene>
    <name evidence="1" type="ORF">DI536_13280</name>
</gene>
<dbReference type="SUPFAM" id="SSF54637">
    <property type="entry name" value="Thioesterase/thiol ester dehydrase-isomerase"/>
    <property type="match status" value="1"/>
</dbReference>
<protein>
    <submittedName>
        <fullName evidence="1">Uncharacterized protein</fullName>
    </submittedName>
</protein>
<dbReference type="Gene3D" id="3.10.129.10">
    <property type="entry name" value="Hotdog Thioesterase"/>
    <property type="match status" value="1"/>
</dbReference>
<dbReference type="AlphaFoldDB" id="A0A2W5TJ10"/>
<proteinExistence type="predicted"/>
<dbReference type="Proteomes" id="UP000249061">
    <property type="component" value="Unassembled WGS sequence"/>
</dbReference>
<dbReference type="InterPro" id="IPR029069">
    <property type="entry name" value="HotDog_dom_sf"/>
</dbReference>
<sequence>MSRLVVVESLRNATATRHEWDVVMDAAHPERGLDPAVLLEKVGAVASSLAKEAIGDGAVATSLDRLEVHGVVSAGERLIITAAVEPSRDGVLPISLVARRRRGSPGAVVLVGVLRFSVAVTDVTADQQNARLLRGGATPMMTSFRARLPREDVLLGGGNLVPWVHASSLVSAQGFAGGPVSLAEVQSLSVLAPVKAGETLTLHCSVVRSSGDKVTVLSLVRSETRDVLAAVTTFKVKNGEAPLLVVG</sequence>
<reference evidence="1 2" key="1">
    <citation type="submission" date="2017-08" db="EMBL/GenBank/DDBJ databases">
        <title>Infants hospitalized years apart are colonized by the same room-sourced microbial strains.</title>
        <authorList>
            <person name="Brooks B."/>
            <person name="Olm M.R."/>
            <person name="Firek B.A."/>
            <person name="Baker R."/>
            <person name="Thomas B.C."/>
            <person name="Morowitz M.J."/>
            <person name="Banfield J.F."/>
        </authorList>
    </citation>
    <scope>NUCLEOTIDE SEQUENCE [LARGE SCALE GENOMIC DNA]</scope>
    <source>
        <strain evidence="1">S2_003_000_R2_14</strain>
    </source>
</reference>
<organism evidence="1 2">
    <name type="scientific">Archangium gephyra</name>
    <dbReference type="NCBI Taxonomy" id="48"/>
    <lineage>
        <taxon>Bacteria</taxon>
        <taxon>Pseudomonadati</taxon>
        <taxon>Myxococcota</taxon>
        <taxon>Myxococcia</taxon>
        <taxon>Myxococcales</taxon>
        <taxon>Cystobacterineae</taxon>
        <taxon>Archangiaceae</taxon>
        <taxon>Archangium</taxon>
    </lineage>
</organism>